<feature type="compositionally biased region" description="Polar residues" evidence="1">
    <location>
        <begin position="140"/>
        <end position="151"/>
    </location>
</feature>
<evidence type="ECO:0000259" key="2">
    <source>
        <dbReference type="Pfam" id="PF07530"/>
    </source>
</evidence>
<gene>
    <name evidence="3" type="ORF">BEMITA_LOCUS242</name>
</gene>
<feature type="domain" description="Pre-C2HC" evidence="2">
    <location>
        <begin position="320"/>
        <end position="376"/>
    </location>
</feature>
<dbReference type="EMBL" id="OU963862">
    <property type="protein sequence ID" value="CAH0380476.1"/>
    <property type="molecule type" value="Genomic_DNA"/>
</dbReference>
<proteinExistence type="predicted"/>
<evidence type="ECO:0000313" key="3">
    <source>
        <dbReference type="EMBL" id="CAH0380476.1"/>
    </source>
</evidence>
<evidence type="ECO:0000313" key="4">
    <source>
        <dbReference type="Proteomes" id="UP001152759"/>
    </source>
</evidence>
<sequence length="554" mass="62462">MSGSGDYSYFDRPKPPLRCEHKLLGFECDFCKSLKTPHCEHSLLWTLCDICHTKCFWRPSCPKREQSQTVKVQSETSSTTLSDVGSDDEVFLSKKSVKNSSPAAVMKPNPNASNVDKKKPKPGETSRKPVKDSCILGPALSQSQPMDTATPSDPAWKLVVSKRKTRHDPDSPAKVQPKKPKDRQSASVKVSSVKNPSVVNINNKFSKLNVEKEEKKTERAPPPIFVSFVADPSGFKKSEIDPIDPNSMMRIVNRSQVKIIASSMLMYDKLIVSLKQKNDIIKFHTYQKASEKTVRAVVRGLPKDYLPLNLKFDFEQKIPGLVVKNVSQMQHQITKTPLPLFFVDFLSNVHVAKIWQIKSIKDFIVSLERPKGRREVIQCKNCLAFGHSRSRCYRDPRCLLCGDFHALADCPRPQECQEIQLPVFPSCVHCGEMHVGNYRGCKVYKQIRKKRMGKKPKDEKFVNHQFVPLRNLTVQGKSYASALAGAKPQSKDASQPIINVQVPNSNLSNVSFSDKRIKTLEELVLKQSEQIERMMKVIEAFLPALVRGASLSMP</sequence>
<evidence type="ECO:0000256" key="1">
    <source>
        <dbReference type="SAM" id="MobiDB-lite"/>
    </source>
</evidence>
<keyword evidence="4" id="KW-1185">Reference proteome</keyword>
<dbReference type="Pfam" id="PF07530">
    <property type="entry name" value="PRE_C2HC"/>
    <property type="match status" value="1"/>
</dbReference>
<accession>A0A9N9ZYQ3</accession>
<feature type="region of interest" description="Disordered" evidence="1">
    <location>
        <begin position="95"/>
        <end position="193"/>
    </location>
</feature>
<dbReference type="AlphaFoldDB" id="A0A9N9ZYQ3"/>
<dbReference type="InterPro" id="IPR006579">
    <property type="entry name" value="Pre_C2HC_dom"/>
</dbReference>
<organism evidence="3 4">
    <name type="scientific">Bemisia tabaci</name>
    <name type="common">Sweetpotato whitefly</name>
    <name type="synonym">Aleurodes tabaci</name>
    <dbReference type="NCBI Taxonomy" id="7038"/>
    <lineage>
        <taxon>Eukaryota</taxon>
        <taxon>Metazoa</taxon>
        <taxon>Ecdysozoa</taxon>
        <taxon>Arthropoda</taxon>
        <taxon>Hexapoda</taxon>
        <taxon>Insecta</taxon>
        <taxon>Pterygota</taxon>
        <taxon>Neoptera</taxon>
        <taxon>Paraneoptera</taxon>
        <taxon>Hemiptera</taxon>
        <taxon>Sternorrhyncha</taxon>
        <taxon>Aleyrodoidea</taxon>
        <taxon>Aleyrodidae</taxon>
        <taxon>Aleyrodinae</taxon>
        <taxon>Bemisia</taxon>
    </lineage>
</organism>
<feature type="compositionally biased region" description="Basic and acidic residues" evidence="1">
    <location>
        <begin position="115"/>
        <end position="131"/>
    </location>
</feature>
<name>A0A9N9ZYQ3_BEMTA</name>
<protein>
    <recommendedName>
        <fullName evidence="2">Pre-C2HC domain-containing protein</fullName>
    </recommendedName>
</protein>
<reference evidence="3" key="1">
    <citation type="submission" date="2021-12" db="EMBL/GenBank/DDBJ databases">
        <authorList>
            <person name="King R."/>
        </authorList>
    </citation>
    <scope>NUCLEOTIDE SEQUENCE</scope>
</reference>
<dbReference type="Proteomes" id="UP001152759">
    <property type="component" value="Chromosome 1"/>
</dbReference>